<gene>
    <name evidence="2" type="ORF">PHYBOEH_010613</name>
</gene>
<keyword evidence="3" id="KW-1185">Reference proteome</keyword>
<comment type="caution">
    <text evidence="2">The sequence shown here is derived from an EMBL/GenBank/DDBJ whole genome shotgun (WGS) entry which is preliminary data.</text>
</comment>
<accession>A0A8T1VRU2</accession>
<evidence type="ECO:0000313" key="3">
    <source>
        <dbReference type="Proteomes" id="UP000693981"/>
    </source>
</evidence>
<dbReference type="EMBL" id="JAGDFL010000736">
    <property type="protein sequence ID" value="KAG7382134.1"/>
    <property type="molecule type" value="Genomic_DNA"/>
</dbReference>
<feature type="compositionally biased region" description="Basic and acidic residues" evidence="1">
    <location>
        <begin position="81"/>
        <end position="119"/>
    </location>
</feature>
<reference evidence="2" key="1">
    <citation type="submission" date="2021-02" db="EMBL/GenBank/DDBJ databases">
        <authorList>
            <person name="Palmer J.M."/>
        </authorList>
    </citation>
    <scope>NUCLEOTIDE SEQUENCE</scope>
    <source>
        <strain evidence="2">SCRP23</strain>
    </source>
</reference>
<dbReference type="AlphaFoldDB" id="A0A8T1VRU2"/>
<feature type="compositionally biased region" description="Basic and acidic residues" evidence="1">
    <location>
        <begin position="57"/>
        <end position="68"/>
    </location>
</feature>
<evidence type="ECO:0000256" key="1">
    <source>
        <dbReference type="SAM" id="MobiDB-lite"/>
    </source>
</evidence>
<feature type="region of interest" description="Disordered" evidence="1">
    <location>
        <begin position="53"/>
        <end position="119"/>
    </location>
</feature>
<dbReference type="Proteomes" id="UP000693981">
    <property type="component" value="Unassembled WGS sequence"/>
</dbReference>
<name>A0A8T1VRU2_9STRA</name>
<sequence length="137" mass="16233">MAVRGHQAPPKRSDEDYEDEQLLVDLEEELKQVQELKSLTQQRLQELLQDQKQLEQQQRRLQRDHDRQQTGSATARMLQLQEKERQRLAAAEKQREQQEKEAQARAQEAERRRENAIETKAMDDDLDAFLAEDGAYY</sequence>
<protein>
    <submittedName>
        <fullName evidence="2">Uncharacterized protein</fullName>
    </submittedName>
</protein>
<organism evidence="2 3">
    <name type="scientific">Phytophthora boehmeriae</name>
    <dbReference type="NCBI Taxonomy" id="109152"/>
    <lineage>
        <taxon>Eukaryota</taxon>
        <taxon>Sar</taxon>
        <taxon>Stramenopiles</taxon>
        <taxon>Oomycota</taxon>
        <taxon>Peronosporomycetes</taxon>
        <taxon>Peronosporales</taxon>
        <taxon>Peronosporaceae</taxon>
        <taxon>Phytophthora</taxon>
    </lineage>
</organism>
<evidence type="ECO:0000313" key="2">
    <source>
        <dbReference type="EMBL" id="KAG7382134.1"/>
    </source>
</evidence>
<proteinExistence type="predicted"/>